<dbReference type="EMBL" id="GBRH01195196">
    <property type="protein sequence ID" value="JAE02700.1"/>
    <property type="molecule type" value="Transcribed_RNA"/>
</dbReference>
<dbReference type="AlphaFoldDB" id="A0A0A9EPP5"/>
<keyword evidence="1" id="KW-0812">Transmembrane</keyword>
<sequence>MAVPINCECSFYMLHIFILAASSMHFGINLVIKISQTGTMHPTIQNLEHPHFDAYRI</sequence>
<accession>A0A0A9EPP5</accession>
<name>A0A0A9EPP5_ARUDO</name>
<keyword evidence="1" id="KW-1133">Transmembrane helix</keyword>
<evidence type="ECO:0000256" key="1">
    <source>
        <dbReference type="SAM" id="Phobius"/>
    </source>
</evidence>
<feature type="transmembrane region" description="Helical" evidence="1">
    <location>
        <begin position="12"/>
        <end position="32"/>
    </location>
</feature>
<reference evidence="2" key="1">
    <citation type="submission" date="2014-09" db="EMBL/GenBank/DDBJ databases">
        <authorList>
            <person name="Magalhaes I.L.F."/>
            <person name="Oliveira U."/>
            <person name="Santos F.R."/>
            <person name="Vidigal T.H.D.A."/>
            <person name="Brescovit A.D."/>
            <person name="Santos A.J."/>
        </authorList>
    </citation>
    <scope>NUCLEOTIDE SEQUENCE</scope>
    <source>
        <tissue evidence="2">Shoot tissue taken approximately 20 cm above the soil surface</tissue>
    </source>
</reference>
<evidence type="ECO:0000313" key="2">
    <source>
        <dbReference type="EMBL" id="JAE02700.1"/>
    </source>
</evidence>
<organism evidence="2">
    <name type="scientific">Arundo donax</name>
    <name type="common">Giant reed</name>
    <name type="synonym">Donax arundinaceus</name>
    <dbReference type="NCBI Taxonomy" id="35708"/>
    <lineage>
        <taxon>Eukaryota</taxon>
        <taxon>Viridiplantae</taxon>
        <taxon>Streptophyta</taxon>
        <taxon>Embryophyta</taxon>
        <taxon>Tracheophyta</taxon>
        <taxon>Spermatophyta</taxon>
        <taxon>Magnoliopsida</taxon>
        <taxon>Liliopsida</taxon>
        <taxon>Poales</taxon>
        <taxon>Poaceae</taxon>
        <taxon>PACMAD clade</taxon>
        <taxon>Arundinoideae</taxon>
        <taxon>Arundineae</taxon>
        <taxon>Arundo</taxon>
    </lineage>
</organism>
<keyword evidence="1" id="KW-0472">Membrane</keyword>
<reference evidence="2" key="2">
    <citation type="journal article" date="2015" name="Data Brief">
        <title>Shoot transcriptome of the giant reed, Arundo donax.</title>
        <authorList>
            <person name="Barrero R.A."/>
            <person name="Guerrero F.D."/>
            <person name="Moolhuijzen P."/>
            <person name="Goolsby J.A."/>
            <person name="Tidwell J."/>
            <person name="Bellgard S.E."/>
            <person name="Bellgard M.I."/>
        </authorList>
    </citation>
    <scope>NUCLEOTIDE SEQUENCE</scope>
    <source>
        <tissue evidence="2">Shoot tissue taken approximately 20 cm above the soil surface</tissue>
    </source>
</reference>
<proteinExistence type="predicted"/>
<protein>
    <submittedName>
        <fullName evidence="2">Uncharacterized protein</fullName>
    </submittedName>
</protein>